<dbReference type="GO" id="GO:0004425">
    <property type="term" value="F:indole-3-glycerol-phosphate synthase activity"/>
    <property type="evidence" value="ECO:0007669"/>
    <property type="project" value="UniProtKB-UniRule"/>
</dbReference>
<dbReference type="PANTHER" id="PTHR22854:SF2">
    <property type="entry name" value="INDOLE-3-GLYCEROL-PHOSPHATE SYNTHASE"/>
    <property type="match status" value="1"/>
</dbReference>
<comment type="caution">
    <text evidence="11">The sequence shown here is derived from an EMBL/GenBank/DDBJ whole genome shotgun (WGS) entry which is preliminary data.</text>
</comment>
<evidence type="ECO:0000313" key="12">
    <source>
        <dbReference type="Proteomes" id="UP000719916"/>
    </source>
</evidence>
<evidence type="ECO:0000256" key="7">
    <source>
        <dbReference type="ARBA" id="ARBA00023141"/>
    </source>
</evidence>
<evidence type="ECO:0000256" key="8">
    <source>
        <dbReference type="ARBA" id="ARBA00023239"/>
    </source>
</evidence>
<dbReference type="Proteomes" id="UP000719916">
    <property type="component" value="Unassembled WGS sequence"/>
</dbReference>
<organism evidence="11 12">
    <name type="scientific">Enterocloster clostridioformis</name>
    <dbReference type="NCBI Taxonomy" id="1531"/>
    <lineage>
        <taxon>Bacteria</taxon>
        <taxon>Bacillati</taxon>
        <taxon>Bacillota</taxon>
        <taxon>Clostridia</taxon>
        <taxon>Lachnospirales</taxon>
        <taxon>Lachnospiraceae</taxon>
        <taxon>Enterocloster</taxon>
    </lineage>
</organism>
<dbReference type="Pfam" id="PF00218">
    <property type="entry name" value="IGPS"/>
    <property type="match status" value="1"/>
</dbReference>
<name>A0ABD6LCM7_9FIRM</name>
<accession>A0ABD6LCM7</accession>
<evidence type="ECO:0000256" key="5">
    <source>
        <dbReference type="ARBA" id="ARBA00022793"/>
    </source>
</evidence>
<keyword evidence="8 9" id="KW-0456">Lyase</keyword>
<dbReference type="InterPro" id="IPR001468">
    <property type="entry name" value="Indole-3-GlycerolPSynthase_CS"/>
</dbReference>
<dbReference type="CDD" id="cd00331">
    <property type="entry name" value="IGPS"/>
    <property type="match status" value="1"/>
</dbReference>
<comment type="catalytic activity">
    <reaction evidence="1 9">
        <text>1-(2-carboxyphenylamino)-1-deoxy-D-ribulose 5-phosphate + H(+) = (1S,2R)-1-C-(indol-3-yl)glycerol 3-phosphate + CO2 + H2O</text>
        <dbReference type="Rhea" id="RHEA:23476"/>
        <dbReference type="ChEBI" id="CHEBI:15377"/>
        <dbReference type="ChEBI" id="CHEBI:15378"/>
        <dbReference type="ChEBI" id="CHEBI:16526"/>
        <dbReference type="ChEBI" id="CHEBI:58613"/>
        <dbReference type="ChEBI" id="CHEBI:58866"/>
        <dbReference type="EC" id="4.1.1.48"/>
    </reaction>
</comment>
<dbReference type="AlphaFoldDB" id="A0ABD6LCM7"/>
<evidence type="ECO:0000313" key="11">
    <source>
        <dbReference type="EMBL" id="NSJ42246.1"/>
    </source>
</evidence>
<dbReference type="RefSeq" id="WP_173877544.1">
    <property type="nucleotide sequence ID" value="NZ_JAAISW010000001.1"/>
</dbReference>
<comment type="similarity">
    <text evidence="3 9">Belongs to the TrpC family.</text>
</comment>
<evidence type="ECO:0000256" key="2">
    <source>
        <dbReference type="ARBA" id="ARBA00004696"/>
    </source>
</evidence>
<evidence type="ECO:0000256" key="9">
    <source>
        <dbReference type="HAMAP-Rule" id="MF_00134"/>
    </source>
</evidence>
<evidence type="ECO:0000259" key="10">
    <source>
        <dbReference type="Pfam" id="PF00218"/>
    </source>
</evidence>
<evidence type="ECO:0000256" key="6">
    <source>
        <dbReference type="ARBA" id="ARBA00022822"/>
    </source>
</evidence>
<keyword evidence="4 9" id="KW-0028">Amino-acid biosynthesis</keyword>
<dbReference type="FunFam" id="3.20.20.70:FF:000024">
    <property type="entry name" value="Indole-3-glycerol phosphate synthase"/>
    <property type="match status" value="1"/>
</dbReference>
<dbReference type="PANTHER" id="PTHR22854">
    <property type="entry name" value="TRYPTOPHAN BIOSYNTHESIS PROTEIN"/>
    <property type="match status" value="1"/>
</dbReference>
<dbReference type="InterPro" id="IPR013798">
    <property type="entry name" value="Indole-3-glycerol_P_synth_dom"/>
</dbReference>
<proteinExistence type="inferred from homology"/>
<feature type="domain" description="Indole-3-glycerol phosphate synthase" evidence="10">
    <location>
        <begin position="55"/>
        <end position="276"/>
    </location>
</feature>
<dbReference type="EMBL" id="JAAISW010000001">
    <property type="protein sequence ID" value="NSJ42246.1"/>
    <property type="molecule type" value="Genomic_DNA"/>
</dbReference>
<sequence>MILDTIARSAGKRVEQRKQVKSLEQMMKAACECREREGIKGDAIKRAGIKRENGTNEVHPFKAALSKPGVSFICEVKKASPSKGLIAPDFPYVEIARQYQEAGADAVSVLTEPEFFLGADRYLEEIHREIELPLLRKDFIVDEYQIYEAKVLGASAVLLICSLMDMEKLKRYMGICGSLGLSSLAEAHTDREVAMAAEAGADIIGINNRNLETFEVDFTNALRLRKLVDRGTIFVAESGIRTPEDIELLSENQVDAVLVGETLMRAPDKKRALRELKSRIG</sequence>
<dbReference type="InterPro" id="IPR013785">
    <property type="entry name" value="Aldolase_TIM"/>
</dbReference>
<dbReference type="PROSITE" id="PS00614">
    <property type="entry name" value="IGPS"/>
    <property type="match status" value="1"/>
</dbReference>
<evidence type="ECO:0000256" key="4">
    <source>
        <dbReference type="ARBA" id="ARBA00022605"/>
    </source>
</evidence>
<dbReference type="InterPro" id="IPR045186">
    <property type="entry name" value="Indole-3-glycerol_P_synth"/>
</dbReference>
<dbReference type="NCBIfam" id="NF001377">
    <property type="entry name" value="PRK00278.2-4"/>
    <property type="match status" value="1"/>
</dbReference>
<protein>
    <recommendedName>
        <fullName evidence="9">Indole-3-glycerol phosphate synthase</fullName>
        <shortName evidence="9">IGPS</shortName>
        <ecNumber evidence="9">4.1.1.48</ecNumber>
    </recommendedName>
</protein>
<reference evidence="11 12" key="1">
    <citation type="journal article" date="2020" name="Cell Host Microbe">
        <title>Functional and Genomic Variation between Human-Derived Isolates of Lachnospiraceae Reveals Inter- and Intra-Species Diversity.</title>
        <authorList>
            <person name="Sorbara M.T."/>
            <person name="Littmann E.R."/>
            <person name="Fontana E."/>
            <person name="Moody T.U."/>
            <person name="Kohout C.E."/>
            <person name="Gjonbalaj M."/>
            <person name="Eaton V."/>
            <person name="Seok R."/>
            <person name="Leiner I.M."/>
            <person name="Pamer E.G."/>
        </authorList>
    </citation>
    <scope>NUCLEOTIDE SEQUENCE [LARGE SCALE GENOMIC DNA]</scope>
    <source>
        <strain evidence="11 12">MSK.2.26</strain>
    </source>
</reference>
<gene>
    <name evidence="9 11" type="primary">trpC</name>
    <name evidence="11" type="ORF">G5B26_01355</name>
</gene>
<dbReference type="InterPro" id="IPR011060">
    <property type="entry name" value="RibuloseP-bd_barrel"/>
</dbReference>
<evidence type="ECO:0000256" key="1">
    <source>
        <dbReference type="ARBA" id="ARBA00001633"/>
    </source>
</evidence>
<dbReference type="EC" id="4.1.1.48" evidence="9"/>
<keyword evidence="7 9" id="KW-0057">Aromatic amino acid biosynthesis</keyword>
<evidence type="ECO:0000256" key="3">
    <source>
        <dbReference type="ARBA" id="ARBA00008737"/>
    </source>
</evidence>
<comment type="pathway">
    <text evidence="2 9">Amino-acid biosynthesis; L-tryptophan biosynthesis; L-tryptophan from chorismate: step 4/5.</text>
</comment>
<dbReference type="GO" id="GO:0000162">
    <property type="term" value="P:L-tryptophan biosynthetic process"/>
    <property type="evidence" value="ECO:0007669"/>
    <property type="project" value="UniProtKB-UniRule"/>
</dbReference>
<dbReference type="Gene3D" id="3.20.20.70">
    <property type="entry name" value="Aldolase class I"/>
    <property type="match status" value="1"/>
</dbReference>
<keyword evidence="6 9" id="KW-0822">Tryptophan biosynthesis</keyword>
<dbReference type="HAMAP" id="MF_00134_B">
    <property type="entry name" value="IGPS_B"/>
    <property type="match status" value="1"/>
</dbReference>
<keyword evidence="5 9" id="KW-0210">Decarboxylase</keyword>
<dbReference type="SUPFAM" id="SSF51366">
    <property type="entry name" value="Ribulose-phoshate binding barrel"/>
    <property type="match status" value="1"/>
</dbReference>